<dbReference type="EMBL" id="JBBPBM010000374">
    <property type="protein sequence ID" value="KAK8496290.1"/>
    <property type="molecule type" value="Genomic_DNA"/>
</dbReference>
<evidence type="ECO:0000313" key="2">
    <source>
        <dbReference type="Proteomes" id="UP001472677"/>
    </source>
</evidence>
<proteinExistence type="predicted"/>
<organism evidence="1 2">
    <name type="scientific">Hibiscus sabdariffa</name>
    <name type="common">roselle</name>
    <dbReference type="NCBI Taxonomy" id="183260"/>
    <lineage>
        <taxon>Eukaryota</taxon>
        <taxon>Viridiplantae</taxon>
        <taxon>Streptophyta</taxon>
        <taxon>Embryophyta</taxon>
        <taxon>Tracheophyta</taxon>
        <taxon>Spermatophyta</taxon>
        <taxon>Magnoliopsida</taxon>
        <taxon>eudicotyledons</taxon>
        <taxon>Gunneridae</taxon>
        <taxon>Pentapetalae</taxon>
        <taxon>rosids</taxon>
        <taxon>malvids</taxon>
        <taxon>Malvales</taxon>
        <taxon>Malvaceae</taxon>
        <taxon>Malvoideae</taxon>
        <taxon>Hibiscus</taxon>
    </lineage>
</organism>
<evidence type="ECO:0000313" key="1">
    <source>
        <dbReference type="EMBL" id="KAK8496290.1"/>
    </source>
</evidence>
<keyword evidence="2" id="KW-1185">Reference proteome</keyword>
<sequence>MTTLSSCVICTNQKFHALGMSKIAKLNLFQMISTLGKKYAQEPNLPLPHLYPLEQRFAHGRLESSPVLRFAQGSLENSPMQRFAHGRLESSPVLRFAQSSLENSPMQRFAHGRLESSSVLHFAQGSLENSPVQRFVHIPSARRFFEIFWIKSFCHIRIFHLDHVIQALEIREILLMTLILSINPLFFSLDIKY</sequence>
<protein>
    <submittedName>
        <fullName evidence="1">Uncharacterized protein</fullName>
    </submittedName>
</protein>
<comment type="caution">
    <text evidence="1">The sequence shown here is derived from an EMBL/GenBank/DDBJ whole genome shotgun (WGS) entry which is preliminary data.</text>
</comment>
<gene>
    <name evidence="1" type="ORF">V6N12_063863</name>
</gene>
<reference evidence="1 2" key="1">
    <citation type="journal article" date="2024" name="G3 (Bethesda)">
        <title>Genome assembly of Hibiscus sabdariffa L. provides insights into metabolisms of medicinal natural products.</title>
        <authorList>
            <person name="Kim T."/>
        </authorList>
    </citation>
    <scope>NUCLEOTIDE SEQUENCE [LARGE SCALE GENOMIC DNA]</scope>
    <source>
        <strain evidence="1">TK-2024</strain>
        <tissue evidence="1">Old leaves</tissue>
    </source>
</reference>
<name>A0ABR2AR09_9ROSI</name>
<dbReference type="Proteomes" id="UP001472677">
    <property type="component" value="Unassembled WGS sequence"/>
</dbReference>
<accession>A0ABR2AR09</accession>